<feature type="signal peptide" evidence="1">
    <location>
        <begin position="1"/>
        <end position="23"/>
    </location>
</feature>
<dbReference type="KEGG" id="span:AWL63_08770"/>
<organism evidence="2 3">
    <name type="scientific">Sphingomonas panacis</name>
    <dbReference type="NCBI Taxonomy" id="1560345"/>
    <lineage>
        <taxon>Bacteria</taxon>
        <taxon>Pseudomonadati</taxon>
        <taxon>Pseudomonadota</taxon>
        <taxon>Alphaproteobacteria</taxon>
        <taxon>Sphingomonadales</taxon>
        <taxon>Sphingomonadaceae</taxon>
        <taxon>Sphingomonas</taxon>
    </lineage>
</organism>
<dbReference type="STRING" id="1560345.AWL63_08770"/>
<proteinExistence type="predicted"/>
<dbReference type="OrthoDB" id="9852639at2"/>
<sequence length="95" mass="9605">MKTFVAIATASCMLMATSAPVMAAPVAQPAVAMQDAPTTGVRAKLVERAAYTPRKKSKKFLEVGTILVGIGALFAISTGTCAAAGGCYSDHPASS</sequence>
<name>A0A1B3Z9H8_9SPHN</name>
<evidence type="ECO:0000313" key="3">
    <source>
        <dbReference type="Proteomes" id="UP000094256"/>
    </source>
</evidence>
<feature type="chain" id="PRO_5008556192" description="Transmembrane protein" evidence="1">
    <location>
        <begin position="24"/>
        <end position="95"/>
    </location>
</feature>
<keyword evidence="1" id="KW-0732">Signal</keyword>
<evidence type="ECO:0008006" key="4">
    <source>
        <dbReference type="Google" id="ProtNLM"/>
    </source>
</evidence>
<keyword evidence="3" id="KW-1185">Reference proteome</keyword>
<accession>A0A1B3Z9H8</accession>
<reference evidence="2 3" key="1">
    <citation type="submission" date="2016-01" db="EMBL/GenBank/DDBJ databases">
        <title>Complete genome and mega plasmid sequence of Sphingomonas panacis DCY99 elicits systemic resistance in rice to Xanthomonas oryzae.</title>
        <authorList>
            <person name="Kim Y.J."/>
            <person name="Yang D.C."/>
            <person name="Sing P."/>
        </authorList>
    </citation>
    <scope>NUCLEOTIDE SEQUENCE [LARGE SCALE GENOMIC DNA]</scope>
    <source>
        <strain evidence="2 3">DCY99</strain>
    </source>
</reference>
<evidence type="ECO:0000256" key="1">
    <source>
        <dbReference type="SAM" id="SignalP"/>
    </source>
</evidence>
<dbReference type="Proteomes" id="UP000094256">
    <property type="component" value="Chromosome"/>
</dbReference>
<protein>
    <recommendedName>
        <fullName evidence="4">Transmembrane protein</fullName>
    </recommendedName>
</protein>
<dbReference type="EMBL" id="CP014168">
    <property type="protein sequence ID" value="AOH84047.1"/>
    <property type="molecule type" value="Genomic_DNA"/>
</dbReference>
<gene>
    <name evidence="2" type="ORF">AWL63_08770</name>
</gene>
<dbReference type="AlphaFoldDB" id="A0A1B3Z9H8"/>
<evidence type="ECO:0000313" key="2">
    <source>
        <dbReference type="EMBL" id="AOH84047.1"/>
    </source>
</evidence>
<dbReference type="RefSeq" id="WP_069204613.1">
    <property type="nucleotide sequence ID" value="NZ_CP014168.1"/>
</dbReference>